<dbReference type="AlphaFoldDB" id="A0A974BQR2"/>
<evidence type="ECO:0000313" key="1">
    <source>
        <dbReference type="EMBL" id="OCT56393.1"/>
    </source>
</evidence>
<dbReference type="Proteomes" id="UP000694892">
    <property type="component" value="Unassembled WGS sequence"/>
</dbReference>
<dbReference type="EMBL" id="KV467283">
    <property type="protein sequence ID" value="OCT56393.1"/>
    <property type="molecule type" value="Genomic_DNA"/>
</dbReference>
<reference evidence="1" key="1">
    <citation type="submission" date="2016-05" db="EMBL/GenBank/DDBJ databases">
        <title>WGS assembly of Xenopus laevis.</title>
        <authorList>
            <person name="Session A."/>
            <person name="Uno Y."/>
            <person name="Kwon T."/>
            <person name="Chapman J."/>
            <person name="Toyoda A."/>
            <person name="Takahashi S."/>
            <person name="Fukui A."/>
            <person name="Hikosaka A."/>
            <person name="Putnam N."/>
            <person name="Stites J."/>
            <person name="Van Heeringen S."/>
            <person name="Quigley I."/>
            <person name="Heinz S."/>
            <person name="Hellsten U."/>
            <person name="Lyons J."/>
            <person name="Suzuki A."/>
            <person name="Kondo M."/>
            <person name="Ogino H."/>
            <person name="Ochi H."/>
            <person name="Bogdanovic O."/>
            <person name="Lister R."/>
            <person name="Georgiou G."/>
            <person name="Paranjpe S."/>
            <person name="Van Kruijsbergen I."/>
            <person name="Mozaffari S."/>
            <person name="Shu S."/>
            <person name="Schmutz J."/>
            <person name="Jenkins J."/>
            <person name="Grimwood J."/>
            <person name="Carlson J."/>
            <person name="Mitros T."/>
            <person name="Simakov O."/>
            <person name="Heald R."/>
            <person name="Miller K."/>
            <person name="Haudenschild C."/>
            <person name="Kuroki Y."/>
            <person name="Tanaka T."/>
            <person name="Michiue T."/>
            <person name="Watanabe M."/>
            <person name="Kinoshita T."/>
            <person name="Ohta Y."/>
            <person name="Mawaribuchi S."/>
            <person name="Suzuki Y."/>
            <person name="Haramoto Y."/>
            <person name="Yamamoto T."/>
            <person name="Takagi C."/>
            <person name="Kitzman J."/>
            <person name="Shendure J."/>
            <person name="Nakayama T."/>
            <person name="Izutsu Y."/>
            <person name="Robert J."/>
            <person name="Dichmann D."/>
            <person name="Flajnik M."/>
            <person name="Houston D."/>
            <person name="Marcotte E."/>
            <person name="Wallingford J."/>
            <person name="Ito Y."/>
            <person name="Asashima M."/>
            <person name="Ueno N."/>
            <person name="Matsuda Y."/>
            <person name="Jan Veenstra G."/>
            <person name="Fujiyama A."/>
            <person name="Harland R."/>
            <person name="Taira M."/>
            <person name="Rokhsar D.S."/>
        </authorList>
    </citation>
    <scope>NUCLEOTIDE SEQUENCE</scope>
    <source>
        <strain evidence="1">J</strain>
        <tissue evidence="1">Blood</tissue>
    </source>
</reference>
<protein>
    <submittedName>
        <fullName evidence="1">Uncharacterized protein</fullName>
    </submittedName>
</protein>
<proteinExistence type="predicted"/>
<organism evidence="1">
    <name type="scientific">Xenopus laevis</name>
    <name type="common">African clawed frog</name>
    <dbReference type="NCBI Taxonomy" id="8355"/>
    <lineage>
        <taxon>Eukaryota</taxon>
        <taxon>Metazoa</taxon>
        <taxon>Chordata</taxon>
        <taxon>Craniata</taxon>
        <taxon>Vertebrata</taxon>
        <taxon>Euteleostomi</taxon>
        <taxon>Amphibia</taxon>
        <taxon>Batrachia</taxon>
        <taxon>Anura</taxon>
        <taxon>Pipoidea</taxon>
        <taxon>Pipidae</taxon>
        <taxon>Xenopodinae</taxon>
        <taxon>Xenopus</taxon>
        <taxon>Xenopus</taxon>
    </lineage>
</organism>
<feature type="non-terminal residue" evidence="1">
    <location>
        <position position="100"/>
    </location>
</feature>
<name>A0A974BQR2_XENLA</name>
<gene>
    <name evidence="1" type="ORF">XELAEV_18000146mg</name>
</gene>
<sequence>MAGLHYSSAAGTCFLPQLGVTFHSSSCLCVSTAACTFIFTQQSTAPLCSLTDANTRPGAPVCAGHRTFLLHSYGGPARSLGVLSGTQVAWDSPTFAEAPD</sequence>
<accession>A0A974BQR2</accession>